<keyword evidence="1" id="KW-1133">Transmembrane helix</keyword>
<feature type="transmembrane region" description="Helical" evidence="1">
    <location>
        <begin position="70"/>
        <end position="88"/>
    </location>
</feature>
<reference evidence="2" key="1">
    <citation type="journal article" date="2014" name="Front. Microbiol.">
        <title>High frequency of phylogenetically diverse reductive dehalogenase-homologous genes in deep subseafloor sedimentary metagenomes.</title>
        <authorList>
            <person name="Kawai M."/>
            <person name="Futagami T."/>
            <person name="Toyoda A."/>
            <person name="Takaki Y."/>
            <person name="Nishi S."/>
            <person name="Hori S."/>
            <person name="Arai W."/>
            <person name="Tsubouchi T."/>
            <person name="Morono Y."/>
            <person name="Uchiyama I."/>
            <person name="Ito T."/>
            <person name="Fujiyama A."/>
            <person name="Inagaki F."/>
            <person name="Takami H."/>
        </authorList>
    </citation>
    <scope>NUCLEOTIDE SEQUENCE</scope>
    <source>
        <strain evidence="2">Expedition CK06-06</strain>
    </source>
</reference>
<dbReference type="AlphaFoldDB" id="X0X1C8"/>
<evidence type="ECO:0000256" key="1">
    <source>
        <dbReference type="SAM" id="Phobius"/>
    </source>
</evidence>
<accession>X0X1C8</accession>
<evidence type="ECO:0008006" key="3">
    <source>
        <dbReference type="Google" id="ProtNLM"/>
    </source>
</evidence>
<organism evidence="2">
    <name type="scientific">marine sediment metagenome</name>
    <dbReference type="NCBI Taxonomy" id="412755"/>
    <lineage>
        <taxon>unclassified sequences</taxon>
        <taxon>metagenomes</taxon>
        <taxon>ecological metagenomes</taxon>
    </lineage>
</organism>
<keyword evidence="1" id="KW-0812">Transmembrane</keyword>
<keyword evidence="1" id="KW-0472">Membrane</keyword>
<proteinExistence type="predicted"/>
<dbReference type="EMBL" id="BARS01049051">
    <property type="protein sequence ID" value="GAG29247.1"/>
    <property type="molecule type" value="Genomic_DNA"/>
</dbReference>
<feature type="non-terminal residue" evidence="2">
    <location>
        <position position="1"/>
    </location>
</feature>
<evidence type="ECO:0000313" key="2">
    <source>
        <dbReference type="EMBL" id="GAG29247.1"/>
    </source>
</evidence>
<gene>
    <name evidence="2" type="ORF">S01H1_73412</name>
</gene>
<comment type="caution">
    <text evidence="2">The sequence shown here is derived from an EMBL/GenBank/DDBJ whole genome shotgun (WGS) entry which is preliminary data.</text>
</comment>
<name>X0X1C8_9ZZZZ</name>
<sequence length="95" mass="9565">QRWIEQVGAPYNTPLVAGVPALAEPAIEPYRSAGQLRGVVAGVGGAAALERLGPGKGSAGRMIPAVRNGAWAAAGLIVLANLAGMLGLRRRAQAA</sequence>
<protein>
    <recommendedName>
        <fullName evidence="3">Apolipoprotein N-acyltransferase</fullName>
    </recommendedName>
</protein>